<evidence type="ECO:0000256" key="1">
    <source>
        <dbReference type="ARBA" id="ARBA00008791"/>
    </source>
</evidence>
<evidence type="ECO:0000313" key="3">
    <source>
        <dbReference type="EMBL" id="AJG19731.1"/>
    </source>
</evidence>
<dbReference type="STRING" id="68895.RR42_m2339"/>
<feature type="domain" description="UspA" evidence="2">
    <location>
        <begin position="4"/>
        <end position="144"/>
    </location>
</feature>
<keyword evidence="4" id="KW-1185">Reference proteome</keyword>
<dbReference type="OrthoDB" id="9804721at2"/>
<feature type="domain" description="UspA" evidence="2">
    <location>
        <begin position="155"/>
        <end position="276"/>
    </location>
</feature>
<evidence type="ECO:0000313" key="4">
    <source>
        <dbReference type="Proteomes" id="UP000031843"/>
    </source>
</evidence>
<proteinExistence type="inferred from homology"/>
<reference evidence="3 4" key="1">
    <citation type="journal article" date="2015" name="Genome Announc.">
        <title>Complete Genome Sequence of Cupriavidus basilensis 4G11, Isolated from the Oak Ridge Field Research Center Site.</title>
        <authorList>
            <person name="Ray J."/>
            <person name="Waters R.J."/>
            <person name="Skerker J.M."/>
            <person name="Kuehl J.V."/>
            <person name="Price M.N."/>
            <person name="Huang J."/>
            <person name="Chakraborty R."/>
            <person name="Arkin A.P."/>
            <person name="Deutschbauer A."/>
        </authorList>
    </citation>
    <scope>NUCLEOTIDE SEQUENCE [LARGE SCALE GENOMIC DNA]</scope>
    <source>
        <strain evidence="3">4G11</strain>
    </source>
</reference>
<dbReference type="Proteomes" id="UP000031843">
    <property type="component" value="Chromosome main"/>
</dbReference>
<sequence>MSFATILVILDASRRSYHRLDIAARLAVQHNAKLIGMFACRRPEPTWAYRLADGARYLEVLQAQYEQDREVVRHGFEGATEELPITTEWNAFDEPPLRIGQREARLADLIVVGQDDPANPAAFVAENFAESIVLASGRPVLTIPSVGWFETVASRILVAWDGGREAARAIRDALPLLRKARAVTITTCTLAGKVGDPWSAPAQYAATWLAAHGVSAALRNLPVAASGDAGERLLSEASNLEADLVVAGAYGHTRLREVVLGGTTRTLLEGMTVPVLFSH</sequence>
<dbReference type="Pfam" id="PF00582">
    <property type="entry name" value="Usp"/>
    <property type="match status" value="2"/>
</dbReference>
<dbReference type="PANTHER" id="PTHR46268:SF15">
    <property type="entry name" value="UNIVERSAL STRESS PROTEIN HP_0031"/>
    <property type="match status" value="1"/>
</dbReference>
<dbReference type="PANTHER" id="PTHR46268">
    <property type="entry name" value="STRESS RESPONSE PROTEIN NHAX"/>
    <property type="match status" value="1"/>
</dbReference>
<evidence type="ECO:0000259" key="2">
    <source>
        <dbReference type="Pfam" id="PF00582"/>
    </source>
</evidence>
<dbReference type="KEGG" id="cbw:RR42_m2339"/>
<comment type="similarity">
    <text evidence="1">Belongs to the universal stress protein A family.</text>
</comment>
<dbReference type="AlphaFoldDB" id="A0A0C4YGD6"/>
<protein>
    <submittedName>
        <fullName evidence="3">Universal stress protein family, tandem domain</fullName>
    </submittedName>
</protein>
<dbReference type="SUPFAM" id="SSF52402">
    <property type="entry name" value="Adenine nucleotide alpha hydrolases-like"/>
    <property type="match status" value="2"/>
</dbReference>
<dbReference type="InterPro" id="IPR006015">
    <property type="entry name" value="Universal_stress_UspA"/>
</dbReference>
<accession>A0A0C4YGD6</accession>
<dbReference type="InterPro" id="IPR006016">
    <property type="entry name" value="UspA"/>
</dbReference>
<dbReference type="Gene3D" id="3.40.50.12370">
    <property type="match status" value="1"/>
</dbReference>
<dbReference type="PRINTS" id="PR01438">
    <property type="entry name" value="UNVRSLSTRESS"/>
</dbReference>
<organism evidence="3 4">
    <name type="scientific">Cupriavidus basilensis</name>
    <dbReference type="NCBI Taxonomy" id="68895"/>
    <lineage>
        <taxon>Bacteria</taxon>
        <taxon>Pseudomonadati</taxon>
        <taxon>Pseudomonadota</taxon>
        <taxon>Betaproteobacteria</taxon>
        <taxon>Burkholderiales</taxon>
        <taxon>Burkholderiaceae</taxon>
        <taxon>Cupriavidus</taxon>
    </lineage>
</organism>
<name>A0A0C4YGD6_9BURK</name>
<dbReference type="CDD" id="cd00293">
    <property type="entry name" value="USP-like"/>
    <property type="match status" value="1"/>
</dbReference>
<gene>
    <name evidence="3" type="ORF">RR42_m2339</name>
</gene>
<dbReference type="RefSeq" id="WP_043346843.1">
    <property type="nucleotide sequence ID" value="NZ_CP010536.1"/>
</dbReference>
<dbReference type="EMBL" id="CP010536">
    <property type="protein sequence ID" value="AJG19731.1"/>
    <property type="molecule type" value="Genomic_DNA"/>
</dbReference>